<dbReference type="PROSITE" id="PS00845">
    <property type="entry name" value="CAP_GLY_1"/>
    <property type="match status" value="1"/>
</dbReference>
<dbReference type="InterPro" id="IPR000938">
    <property type="entry name" value="CAP-Gly_domain"/>
</dbReference>
<proteinExistence type="predicted"/>
<evidence type="ECO:0000259" key="3">
    <source>
        <dbReference type="PROSITE" id="PS50245"/>
    </source>
</evidence>
<evidence type="ECO:0000313" key="4">
    <source>
        <dbReference type="EMBL" id="KAF5105168.1"/>
    </source>
</evidence>
<dbReference type="GO" id="GO:0005634">
    <property type="term" value="C:nucleus"/>
    <property type="evidence" value="ECO:0007669"/>
    <property type="project" value="TreeGrafter"/>
</dbReference>
<dbReference type="GO" id="GO:0005938">
    <property type="term" value="C:cell cortex"/>
    <property type="evidence" value="ECO:0007669"/>
    <property type="project" value="TreeGrafter"/>
</dbReference>
<dbReference type="PANTHER" id="PTHR18916">
    <property type="entry name" value="DYNACTIN 1-RELATED MICROTUBULE-BINDING"/>
    <property type="match status" value="1"/>
</dbReference>
<evidence type="ECO:0000256" key="2">
    <source>
        <dbReference type="ARBA" id="ARBA00022490"/>
    </source>
</evidence>
<dbReference type="Proteomes" id="UP000750522">
    <property type="component" value="Unassembled WGS sequence"/>
</dbReference>
<dbReference type="PROSITE" id="PS50245">
    <property type="entry name" value="CAP_GLY_2"/>
    <property type="match status" value="1"/>
</dbReference>
<comment type="subcellular location">
    <subcellularLocation>
        <location evidence="1">Cytoplasm</location>
    </subcellularLocation>
</comment>
<evidence type="ECO:0000256" key="1">
    <source>
        <dbReference type="ARBA" id="ARBA00004496"/>
    </source>
</evidence>
<comment type="caution">
    <text evidence="4">The sequence shown here is derived from an EMBL/GenBank/DDBJ whole genome shotgun (WGS) entry which is preliminary data.</text>
</comment>
<accession>A0A9P5G9C3</accession>
<protein>
    <recommendedName>
        <fullName evidence="3">CAP-Gly domain-containing protein</fullName>
    </recommendedName>
</protein>
<dbReference type="GO" id="GO:0035371">
    <property type="term" value="C:microtubule plus-end"/>
    <property type="evidence" value="ECO:0007669"/>
    <property type="project" value="TreeGrafter"/>
</dbReference>
<sequence length="104" mass="11378">MSADNIQIGARVVIKGKPGVVKFIGTTKFAPGEWVGVELDMPYGKNNGAVDGTRYFKCDKPISQGFFGIFVHPNLVDIDASKFGSPRKDHMVSRIPKTPIKVRS</sequence>
<dbReference type="PANTHER" id="PTHR18916:SF85">
    <property type="entry name" value="TUBULIN-FOLDING COFACTOR B"/>
    <property type="match status" value="1"/>
</dbReference>
<evidence type="ECO:0000313" key="5">
    <source>
        <dbReference type="Proteomes" id="UP000750522"/>
    </source>
</evidence>
<dbReference type="SMART" id="SM01052">
    <property type="entry name" value="CAP_GLY"/>
    <property type="match status" value="1"/>
</dbReference>
<dbReference type="SUPFAM" id="SSF74924">
    <property type="entry name" value="Cap-Gly domain"/>
    <property type="match status" value="1"/>
</dbReference>
<dbReference type="AlphaFoldDB" id="A0A9P5G9C3"/>
<keyword evidence="2" id="KW-0963">Cytoplasm</keyword>
<gene>
    <name evidence="4" type="ORF">DV451_000084</name>
</gene>
<reference evidence="4" key="1">
    <citation type="journal article" date="2020" name="Front. Microbiol.">
        <title>Phenotypic and Genetic Characterization of the Cheese Ripening Yeast Geotrichum candidum.</title>
        <authorList>
            <person name="Perkins V."/>
            <person name="Vignola S."/>
            <person name="Lessard M.H."/>
            <person name="Plante P.L."/>
            <person name="Corbeil J."/>
            <person name="Dugat-Bony E."/>
            <person name="Frenette M."/>
            <person name="Labrie S."/>
        </authorList>
    </citation>
    <scope>NUCLEOTIDE SEQUENCE</scope>
    <source>
        <strain evidence="4">LMA-70</strain>
    </source>
</reference>
<dbReference type="EMBL" id="QQZK01000001">
    <property type="protein sequence ID" value="KAF5105168.1"/>
    <property type="molecule type" value="Genomic_DNA"/>
</dbReference>
<dbReference type="InterPro" id="IPR036859">
    <property type="entry name" value="CAP-Gly_dom_sf"/>
</dbReference>
<dbReference type="GO" id="GO:0051010">
    <property type="term" value="F:microtubule plus-end binding"/>
    <property type="evidence" value="ECO:0007669"/>
    <property type="project" value="TreeGrafter"/>
</dbReference>
<dbReference type="Gene3D" id="2.30.30.190">
    <property type="entry name" value="CAP Gly-rich-like domain"/>
    <property type="match status" value="1"/>
</dbReference>
<organism evidence="4 5">
    <name type="scientific">Geotrichum candidum</name>
    <name type="common">Oospora lactis</name>
    <name type="synonym">Dipodascus geotrichum</name>
    <dbReference type="NCBI Taxonomy" id="1173061"/>
    <lineage>
        <taxon>Eukaryota</taxon>
        <taxon>Fungi</taxon>
        <taxon>Dikarya</taxon>
        <taxon>Ascomycota</taxon>
        <taxon>Saccharomycotina</taxon>
        <taxon>Dipodascomycetes</taxon>
        <taxon>Dipodascales</taxon>
        <taxon>Dipodascaceae</taxon>
        <taxon>Geotrichum</taxon>
    </lineage>
</organism>
<dbReference type="GO" id="GO:0031122">
    <property type="term" value="P:cytoplasmic microtubule organization"/>
    <property type="evidence" value="ECO:0007669"/>
    <property type="project" value="TreeGrafter"/>
</dbReference>
<feature type="domain" description="CAP-Gly" evidence="3">
    <location>
        <begin position="25"/>
        <end position="72"/>
    </location>
</feature>
<dbReference type="Pfam" id="PF01302">
    <property type="entry name" value="CAP_GLY"/>
    <property type="match status" value="1"/>
</dbReference>
<reference evidence="4" key="2">
    <citation type="submission" date="2020-01" db="EMBL/GenBank/DDBJ databases">
        <authorList>
            <person name="Perkins V."/>
            <person name="Lessard M.-H."/>
            <person name="Dugat-Bony E."/>
            <person name="Frenette M."/>
            <person name="Labrie S."/>
        </authorList>
    </citation>
    <scope>NUCLEOTIDE SEQUENCE</scope>
    <source>
        <strain evidence="4">LMA-70</strain>
    </source>
</reference>
<name>A0A9P5G9C3_GEOCN</name>